<accession>A0ABS3Z2L7</accession>
<organism evidence="1 2">
    <name type="scientific">Niastella soli</name>
    <dbReference type="NCBI Taxonomy" id="2821487"/>
    <lineage>
        <taxon>Bacteria</taxon>
        <taxon>Pseudomonadati</taxon>
        <taxon>Bacteroidota</taxon>
        <taxon>Chitinophagia</taxon>
        <taxon>Chitinophagales</taxon>
        <taxon>Chitinophagaceae</taxon>
        <taxon>Niastella</taxon>
    </lineage>
</organism>
<dbReference type="Proteomes" id="UP000677244">
    <property type="component" value="Unassembled WGS sequence"/>
</dbReference>
<evidence type="ECO:0000313" key="1">
    <source>
        <dbReference type="EMBL" id="MBO9204405.1"/>
    </source>
</evidence>
<evidence type="ECO:0008006" key="3">
    <source>
        <dbReference type="Google" id="ProtNLM"/>
    </source>
</evidence>
<keyword evidence="2" id="KW-1185">Reference proteome</keyword>
<comment type="caution">
    <text evidence="1">The sequence shown here is derived from an EMBL/GenBank/DDBJ whole genome shotgun (WGS) entry which is preliminary data.</text>
</comment>
<proteinExistence type="predicted"/>
<dbReference type="Pfam" id="PF19777">
    <property type="entry name" value="DUF6263"/>
    <property type="match status" value="1"/>
</dbReference>
<dbReference type="PROSITE" id="PS51257">
    <property type="entry name" value="PROKAR_LIPOPROTEIN"/>
    <property type="match status" value="1"/>
</dbReference>
<dbReference type="RefSeq" id="WP_209142960.1">
    <property type="nucleotide sequence ID" value="NZ_JAGHKO010000014.1"/>
</dbReference>
<evidence type="ECO:0000313" key="2">
    <source>
        <dbReference type="Proteomes" id="UP000677244"/>
    </source>
</evidence>
<sequence>MKLYFYSISFFLSLFLLSCKNTSHQDATKKYQFALHLSAGAKYYFNINTETVSRVLVAGKDMETNSQSEIGLIYEVVGSSPDSIQVKITYDQLKFAIKGKDGQKEIDAANSGHSFDDMEKQLAAIKGASVYVVLNKKGEVLEVTGNKEIADKLVTTLHVTNPASESRLREQFKKFIGDDFIRNNLSSQFSLFPDTAVVVGDSWILKNKLSSDVEVDASSTCTFDDLDGKLATVTSAAQINTDDKLTITGTEVPASIKGSQKGKFITDIGTGLLMEAKTTIALEGSVQSMGKDYPLSIKITKLITSK</sequence>
<dbReference type="InterPro" id="IPR046230">
    <property type="entry name" value="DUF6263"/>
</dbReference>
<gene>
    <name evidence="1" type="ORF">J7I42_29220</name>
</gene>
<dbReference type="EMBL" id="JAGHKO010000014">
    <property type="protein sequence ID" value="MBO9204405.1"/>
    <property type="molecule type" value="Genomic_DNA"/>
</dbReference>
<protein>
    <recommendedName>
        <fullName evidence="3">Lipoprotein</fullName>
    </recommendedName>
</protein>
<reference evidence="1 2" key="1">
    <citation type="submission" date="2021-03" db="EMBL/GenBank/DDBJ databases">
        <title>Assistant Professor.</title>
        <authorList>
            <person name="Huq M.A."/>
        </authorList>
    </citation>
    <scope>NUCLEOTIDE SEQUENCE [LARGE SCALE GENOMIC DNA]</scope>
    <source>
        <strain evidence="1 2">MAH-29</strain>
    </source>
</reference>
<name>A0ABS3Z2L7_9BACT</name>